<dbReference type="EMBL" id="OA571368">
    <property type="protein sequence ID" value="CAD7203924.1"/>
    <property type="molecule type" value="Genomic_DNA"/>
</dbReference>
<organism evidence="1">
    <name type="scientific">Timema douglasi</name>
    <name type="common">Walking stick</name>
    <dbReference type="NCBI Taxonomy" id="61478"/>
    <lineage>
        <taxon>Eukaryota</taxon>
        <taxon>Metazoa</taxon>
        <taxon>Ecdysozoa</taxon>
        <taxon>Arthropoda</taxon>
        <taxon>Hexapoda</taxon>
        <taxon>Insecta</taxon>
        <taxon>Pterygota</taxon>
        <taxon>Neoptera</taxon>
        <taxon>Polyneoptera</taxon>
        <taxon>Phasmatodea</taxon>
        <taxon>Timematodea</taxon>
        <taxon>Timematoidea</taxon>
        <taxon>Timematidae</taxon>
        <taxon>Timema</taxon>
    </lineage>
</organism>
<evidence type="ECO:0000313" key="1">
    <source>
        <dbReference type="EMBL" id="CAD7203924.1"/>
    </source>
</evidence>
<proteinExistence type="predicted"/>
<reference evidence="1" key="1">
    <citation type="submission" date="2020-11" db="EMBL/GenBank/DDBJ databases">
        <authorList>
            <person name="Tran Van P."/>
        </authorList>
    </citation>
    <scope>NUCLEOTIDE SEQUENCE</scope>
</reference>
<gene>
    <name evidence="1" type="ORF">TDIB3V08_LOCUS10089</name>
</gene>
<name>A0A7R8ZFX2_TIMDO</name>
<accession>A0A7R8ZFX2</accession>
<dbReference type="AlphaFoldDB" id="A0A7R8ZFX2"/>
<protein>
    <submittedName>
        <fullName evidence="1">Uncharacterized protein</fullName>
    </submittedName>
</protein>
<sequence length="389" mass="43712">MQPRPDSNRTTDTNMFATSVDCFPNRTLQQDVFILLSIICRVLPVASKDVCVRSCSSLDNFVNISPQDSSGVTLIQPTTGTRWKHVLSKSGHSATANRTTNMLVEMSVALSESGHGRTMDLFKALFLPAALKKTDLKSKMLTDKYNIYNAHLGSETSAAGMSESEYSPRLDKSQDLVQIKAGAKEVGLKTIFMLSLVMSQLNTRIERRISSFIERKREQVNLSNIHDFCHRDNVQVETSCARVNAVLLCRKDSKSHLRVRRVLNQWGPQTRGVDPGSVSDPRDPALIHNQPQGPPGVAVGIEERLRNAENHLMVKGPVPSYIYARLKQIEDRILYLESVSPEYFQLSANSASDEDSKHLSFERKRCYTTADIDNKLQELECKLTRKRKT</sequence>